<feature type="domain" description="LysM" evidence="1">
    <location>
        <begin position="71"/>
        <end position="114"/>
    </location>
</feature>
<organism evidence="2 3">
    <name type="scientific">Hymenobacter lapidarius</name>
    <dbReference type="NCBI Taxonomy" id="1908237"/>
    <lineage>
        <taxon>Bacteria</taxon>
        <taxon>Pseudomonadati</taxon>
        <taxon>Bacteroidota</taxon>
        <taxon>Cytophagia</taxon>
        <taxon>Cytophagales</taxon>
        <taxon>Hymenobacteraceae</taxon>
        <taxon>Hymenobacter</taxon>
    </lineage>
</organism>
<dbReference type="PANTHER" id="PTHR33734:SF22">
    <property type="entry name" value="MEMBRANE-BOUND LYTIC MUREIN TRANSGLYCOSYLASE D"/>
    <property type="match status" value="1"/>
</dbReference>
<proteinExistence type="predicted"/>
<dbReference type="CDD" id="cd00118">
    <property type="entry name" value="LysM"/>
    <property type="match status" value="1"/>
</dbReference>
<dbReference type="RefSeq" id="WP_070727468.1">
    <property type="nucleotide sequence ID" value="NZ_MDZB01000098.1"/>
</dbReference>
<keyword evidence="3" id="KW-1185">Reference proteome</keyword>
<dbReference type="SUPFAM" id="SSF54106">
    <property type="entry name" value="LysM domain"/>
    <property type="match status" value="1"/>
</dbReference>
<dbReference type="GO" id="GO:0008932">
    <property type="term" value="F:lytic endotransglycosylase activity"/>
    <property type="evidence" value="ECO:0007669"/>
    <property type="project" value="TreeGrafter"/>
</dbReference>
<dbReference type="EMBL" id="MDZB01000098">
    <property type="protein sequence ID" value="OGX86324.1"/>
    <property type="molecule type" value="Genomic_DNA"/>
</dbReference>
<name>A0A1G1T672_9BACT</name>
<dbReference type="PANTHER" id="PTHR33734">
    <property type="entry name" value="LYSM DOMAIN-CONTAINING GPI-ANCHORED PROTEIN 2"/>
    <property type="match status" value="1"/>
</dbReference>
<evidence type="ECO:0000259" key="1">
    <source>
        <dbReference type="PROSITE" id="PS51782"/>
    </source>
</evidence>
<reference evidence="2 3" key="1">
    <citation type="submission" date="2016-08" db="EMBL/GenBank/DDBJ databases">
        <title>Hymenobacter coccineus sp. nov., Hymenobacter lapidarius sp. nov. and Hymenobacter glacialis sp. nov., isolated from Antarctic soil.</title>
        <authorList>
            <person name="Sedlacek I."/>
            <person name="Kralova S."/>
            <person name="Kyrova K."/>
            <person name="Maslanova I."/>
            <person name="Stankova E."/>
            <person name="Vrbovska V."/>
            <person name="Nemec M."/>
            <person name="Bartak M."/>
            <person name="Svec P."/>
            <person name="Busse H.-J."/>
            <person name="Pantucek R."/>
        </authorList>
    </citation>
    <scope>NUCLEOTIDE SEQUENCE [LARGE SCALE GENOMIC DNA]</scope>
    <source>
        <strain evidence="2 3">CCM 8643</strain>
    </source>
</reference>
<dbReference type="STRING" id="1908237.BEN47_01895"/>
<gene>
    <name evidence="2" type="ORF">BEN47_01895</name>
</gene>
<sequence length="119" mass="12306">MALNNLTLPANLLIGQVLQLKAPLAQPVYAAPVPPAQAAGVVGQRNPAIYTPKAAVAPVAAAPGVSFGAASQHTVVKGESLFSISRLYKVKVADLQVWNGKLDESVKIGEVLRVQASAK</sequence>
<comment type="caution">
    <text evidence="2">The sequence shown here is derived from an EMBL/GenBank/DDBJ whole genome shotgun (WGS) entry which is preliminary data.</text>
</comment>
<dbReference type="Gene3D" id="3.10.350.10">
    <property type="entry name" value="LysM domain"/>
    <property type="match status" value="1"/>
</dbReference>
<dbReference type="AlphaFoldDB" id="A0A1G1T672"/>
<protein>
    <recommendedName>
        <fullName evidence="1">LysM domain-containing protein</fullName>
    </recommendedName>
</protein>
<dbReference type="InterPro" id="IPR018392">
    <property type="entry name" value="LysM"/>
</dbReference>
<dbReference type="SMART" id="SM00257">
    <property type="entry name" value="LysM"/>
    <property type="match status" value="1"/>
</dbReference>
<accession>A0A1G1T672</accession>
<dbReference type="Pfam" id="PF01476">
    <property type="entry name" value="LysM"/>
    <property type="match status" value="1"/>
</dbReference>
<dbReference type="Proteomes" id="UP000176294">
    <property type="component" value="Unassembled WGS sequence"/>
</dbReference>
<evidence type="ECO:0000313" key="2">
    <source>
        <dbReference type="EMBL" id="OGX86324.1"/>
    </source>
</evidence>
<dbReference type="PROSITE" id="PS51782">
    <property type="entry name" value="LYSM"/>
    <property type="match status" value="1"/>
</dbReference>
<dbReference type="InterPro" id="IPR036779">
    <property type="entry name" value="LysM_dom_sf"/>
</dbReference>
<evidence type="ECO:0000313" key="3">
    <source>
        <dbReference type="Proteomes" id="UP000176294"/>
    </source>
</evidence>